<dbReference type="Pfam" id="PF08449">
    <property type="entry name" value="UAA"/>
    <property type="match status" value="1"/>
</dbReference>
<dbReference type="AlphaFoldDB" id="A4S4U7"/>
<dbReference type="GO" id="GO:0005789">
    <property type="term" value="C:endoplasmic reticulum membrane"/>
    <property type="evidence" value="ECO:0007669"/>
    <property type="project" value="TreeGrafter"/>
</dbReference>
<accession>A4S4U7</accession>
<evidence type="ECO:0000256" key="3">
    <source>
        <dbReference type="ARBA" id="ARBA00022448"/>
    </source>
</evidence>
<feature type="transmembrane region" description="Helical" evidence="7">
    <location>
        <begin position="126"/>
        <end position="144"/>
    </location>
</feature>
<comment type="similarity">
    <text evidence="2">Belongs to the nucleotide-sugar transporter family. UDP-galactose:UMP antiporter (TC 2.A.7.11) subfamily.</text>
</comment>
<keyword evidence="3" id="KW-0813">Transport</keyword>
<keyword evidence="5 7" id="KW-1133">Transmembrane helix</keyword>
<evidence type="ECO:0000256" key="1">
    <source>
        <dbReference type="ARBA" id="ARBA00004141"/>
    </source>
</evidence>
<gene>
    <name evidence="8" type="ORF">OSTLU_26534</name>
</gene>
<keyword evidence="6 7" id="KW-0472">Membrane</keyword>
<evidence type="ECO:0000256" key="7">
    <source>
        <dbReference type="SAM" id="Phobius"/>
    </source>
</evidence>
<reference evidence="8 9" key="1">
    <citation type="journal article" date="2007" name="Proc. Natl. Acad. Sci. U.S.A.">
        <title>The tiny eukaryote Ostreococcus provides genomic insights into the paradox of plankton speciation.</title>
        <authorList>
            <person name="Palenik B."/>
            <person name="Grimwood J."/>
            <person name="Aerts A."/>
            <person name="Rouze P."/>
            <person name="Salamov A."/>
            <person name="Putnam N."/>
            <person name="Dupont C."/>
            <person name="Jorgensen R."/>
            <person name="Derelle E."/>
            <person name="Rombauts S."/>
            <person name="Zhou K."/>
            <person name="Otillar R."/>
            <person name="Merchant S.S."/>
            <person name="Podell S."/>
            <person name="Gaasterland T."/>
            <person name="Napoli C."/>
            <person name="Gendler K."/>
            <person name="Manuell A."/>
            <person name="Tai V."/>
            <person name="Vallon O."/>
            <person name="Piganeau G."/>
            <person name="Jancek S."/>
            <person name="Heijde M."/>
            <person name="Jabbari K."/>
            <person name="Bowler C."/>
            <person name="Lohr M."/>
            <person name="Robbens S."/>
            <person name="Werner G."/>
            <person name="Dubchak I."/>
            <person name="Pazour G.J."/>
            <person name="Ren Q."/>
            <person name="Paulsen I."/>
            <person name="Delwiche C."/>
            <person name="Schmutz J."/>
            <person name="Rokhsar D."/>
            <person name="Van de Peer Y."/>
            <person name="Moreau H."/>
            <person name="Grigoriev I.V."/>
        </authorList>
    </citation>
    <scope>NUCLEOTIDE SEQUENCE [LARGE SCALE GENOMIC DNA]</scope>
    <source>
        <strain evidence="8 9">CCE9901</strain>
    </source>
</reference>
<dbReference type="eggNOG" id="KOG1582">
    <property type="taxonomic scope" value="Eukaryota"/>
</dbReference>
<feature type="transmembrane region" description="Helical" evidence="7">
    <location>
        <begin position="302"/>
        <end position="323"/>
    </location>
</feature>
<keyword evidence="4 7" id="KW-0812">Transmembrane</keyword>
<feature type="transmembrane region" description="Helical" evidence="7">
    <location>
        <begin position="38"/>
        <end position="59"/>
    </location>
</feature>
<dbReference type="EMBL" id="CP000591">
    <property type="protein sequence ID" value="ABO98792.1"/>
    <property type="molecule type" value="Genomic_DNA"/>
</dbReference>
<dbReference type="GO" id="GO:0046964">
    <property type="term" value="F:3'-phosphoadenosine 5'-phosphosulfate transmembrane transporter activity"/>
    <property type="evidence" value="ECO:0007669"/>
    <property type="project" value="TreeGrafter"/>
</dbReference>
<evidence type="ECO:0000256" key="4">
    <source>
        <dbReference type="ARBA" id="ARBA00022692"/>
    </source>
</evidence>
<name>A4S4U7_OSTLU</name>
<feature type="transmembrane region" description="Helical" evidence="7">
    <location>
        <begin position="176"/>
        <end position="194"/>
    </location>
</feature>
<protein>
    <recommendedName>
        <fullName evidence="10">DMT family transporter: UDP-galactose/UDP-glucose</fullName>
    </recommendedName>
</protein>
<feature type="transmembrane region" description="Helical" evidence="7">
    <location>
        <begin position="214"/>
        <end position="232"/>
    </location>
</feature>
<evidence type="ECO:0000313" key="8">
    <source>
        <dbReference type="EMBL" id="ABO98792.1"/>
    </source>
</evidence>
<dbReference type="KEGG" id="olu:OSTLU_26534"/>
<sequence>MSENAAFAVAGTCAIVFIGASCYFEEYVYKSLPNFDYYWTVALAELMVFALISSASSIADGTLFAKRKAPLELYALQALLLAAYSAVGKLCYKWINYATGTVLRSSKLVFTMAISAVWLRRTYKPHQVVAASLLVVAVAFFGIAERELGSNEATMPTPATATTNDGEAVLGLSEDVKLALGFGLSVVAIFLGSLQTNVSEHAMRNYGAGVRENILYTNAIGTVFAFLFVVIFEGSGSITYLRTVKGAFVLLFARSVTFYFGAYFFSTLTRHFGATSATAVTTVRKALTVISSFILFPKDKPFAGFFVYGLFFFLLSVLAESSLHIRAFFHRVRAGRRGEYSL</sequence>
<comment type="subcellular location">
    <subcellularLocation>
        <location evidence="1">Membrane</location>
        <topology evidence="1">Multi-pass membrane protein</topology>
    </subcellularLocation>
</comment>
<dbReference type="PANTHER" id="PTHR10778">
    <property type="entry name" value="SOLUTE CARRIER FAMILY 35 MEMBER B"/>
    <property type="match status" value="1"/>
</dbReference>
<feature type="transmembrane region" description="Helical" evidence="7">
    <location>
        <begin position="71"/>
        <end position="95"/>
    </location>
</feature>
<evidence type="ECO:0000256" key="6">
    <source>
        <dbReference type="ARBA" id="ARBA00023136"/>
    </source>
</evidence>
<organism evidence="8 9">
    <name type="scientific">Ostreococcus lucimarinus (strain CCE9901)</name>
    <dbReference type="NCBI Taxonomy" id="436017"/>
    <lineage>
        <taxon>Eukaryota</taxon>
        <taxon>Viridiplantae</taxon>
        <taxon>Chlorophyta</taxon>
        <taxon>Mamiellophyceae</taxon>
        <taxon>Mamiellales</taxon>
        <taxon>Bathycoccaceae</taxon>
        <taxon>Ostreococcus</taxon>
    </lineage>
</organism>
<proteinExistence type="inferred from homology"/>
<dbReference type="OrthoDB" id="497696at2759"/>
<dbReference type="Gramene" id="ABO98792">
    <property type="protein sequence ID" value="ABO98792"/>
    <property type="gene ID" value="OSTLU_26534"/>
</dbReference>
<feature type="transmembrane region" description="Helical" evidence="7">
    <location>
        <begin position="244"/>
        <end position="265"/>
    </location>
</feature>
<dbReference type="RefSeq" id="XP_001420499.1">
    <property type="nucleotide sequence ID" value="XM_001420462.1"/>
</dbReference>
<feature type="transmembrane region" description="Helical" evidence="7">
    <location>
        <begin position="277"/>
        <end position="296"/>
    </location>
</feature>
<dbReference type="GO" id="GO:0000139">
    <property type="term" value="C:Golgi membrane"/>
    <property type="evidence" value="ECO:0007669"/>
    <property type="project" value="TreeGrafter"/>
</dbReference>
<dbReference type="GeneID" id="5004386"/>
<evidence type="ECO:0000256" key="2">
    <source>
        <dbReference type="ARBA" id="ARBA00008349"/>
    </source>
</evidence>
<dbReference type="InterPro" id="IPR013657">
    <property type="entry name" value="SCL35B1-4/HUT1"/>
</dbReference>
<dbReference type="OMA" id="KWINYAT"/>
<evidence type="ECO:0000313" key="9">
    <source>
        <dbReference type="Proteomes" id="UP000001568"/>
    </source>
</evidence>
<dbReference type="HOGENOM" id="CLU_059268_0_0_1"/>
<dbReference type="PANTHER" id="PTHR10778:SF8">
    <property type="entry name" value="ADENOSINE 3'-PHOSPHO 5'-PHOSPHOSULFATE TRANSPORTER 2"/>
    <property type="match status" value="1"/>
</dbReference>
<keyword evidence="9" id="KW-1185">Reference proteome</keyword>
<evidence type="ECO:0000256" key="5">
    <source>
        <dbReference type="ARBA" id="ARBA00022989"/>
    </source>
</evidence>
<dbReference type="Proteomes" id="UP000001568">
    <property type="component" value="Chromosome 11"/>
</dbReference>
<evidence type="ECO:0008006" key="10">
    <source>
        <dbReference type="Google" id="ProtNLM"/>
    </source>
</evidence>